<dbReference type="OrthoDB" id="10309758at2759"/>
<proteinExistence type="predicted"/>
<evidence type="ECO:0000256" key="1">
    <source>
        <dbReference type="SAM" id="SignalP"/>
    </source>
</evidence>
<organism evidence="2 3">
    <name type="scientific">Ustilago hordei</name>
    <name type="common">Barley covered smut fungus</name>
    <dbReference type="NCBI Taxonomy" id="120017"/>
    <lineage>
        <taxon>Eukaryota</taxon>
        <taxon>Fungi</taxon>
        <taxon>Dikarya</taxon>
        <taxon>Basidiomycota</taxon>
        <taxon>Ustilaginomycotina</taxon>
        <taxon>Ustilaginomycetes</taxon>
        <taxon>Ustilaginales</taxon>
        <taxon>Ustilaginaceae</taxon>
        <taxon>Ustilago</taxon>
    </lineage>
</organism>
<evidence type="ECO:0000313" key="3">
    <source>
        <dbReference type="Proteomes" id="UP000006174"/>
    </source>
</evidence>
<evidence type="ECO:0000313" key="2">
    <source>
        <dbReference type="EMBL" id="CCF51553.1"/>
    </source>
</evidence>
<reference evidence="2 3" key="1">
    <citation type="journal article" date="2012" name="Plant Cell">
        <title>Genome comparison of barley and maize smut fungi reveals targeted loss of RNA silencing components and species-specific presence of transposable elements.</title>
        <authorList>
            <person name="Laurie J.D."/>
            <person name="Ali S."/>
            <person name="Linning R."/>
            <person name="Mannhaupt G."/>
            <person name="Wong P."/>
            <person name="Gueldener U."/>
            <person name="Muensterkoetter M."/>
            <person name="Moore R."/>
            <person name="Kahmann R."/>
            <person name="Bakkeren G."/>
            <person name="Schirawski J."/>
        </authorList>
    </citation>
    <scope>NUCLEOTIDE SEQUENCE [LARGE SCALE GENOMIC DNA]</scope>
    <source>
        <strain evidence="3">Uh4875-4</strain>
    </source>
</reference>
<protein>
    <submittedName>
        <fullName evidence="2">Uncharacterized protein</fullName>
    </submittedName>
</protein>
<comment type="caution">
    <text evidence="2">The sequence shown here is derived from an EMBL/GenBank/DDBJ whole genome shotgun (WGS) entry which is preliminary data.</text>
</comment>
<sequence length="207" mass="22901">MVKLTLSFVMLGLGLATAAVAYDMGSAISGSVYTNPYKKSGSIGDADLDTRLARVSNLQQLRDAVYEWLPGKYTSLFEKSLGICEENSKKCNQVEMVCSLGTPDCRKVKQGEEMDELIYYFTVSYLTVFTHGKCQHNSETSKWCSKLGLCNKYYVQNDEKCKNLDLSEGSADVDKVIDHSSHTNADAYSVEYDVPAGSYTLAEQKKG</sequence>
<feature type="chain" id="PRO_5003658985" evidence="1">
    <location>
        <begin position="22"/>
        <end position="207"/>
    </location>
</feature>
<feature type="signal peptide" evidence="1">
    <location>
        <begin position="1"/>
        <end position="21"/>
    </location>
</feature>
<dbReference type="Proteomes" id="UP000006174">
    <property type="component" value="Unassembled WGS sequence"/>
</dbReference>
<name>I2FXB0_USTHO</name>
<keyword evidence="1" id="KW-0732">Signal</keyword>
<dbReference type="EMBL" id="CAGI01000165">
    <property type="protein sequence ID" value="CCF51553.1"/>
    <property type="molecule type" value="Genomic_DNA"/>
</dbReference>
<dbReference type="AlphaFoldDB" id="I2FXB0"/>
<accession>I2FXB0</accession>
<keyword evidence="3" id="KW-1185">Reference proteome</keyword>
<dbReference type="HOGENOM" id="CLU_1327267_0_0_1"/>
<gene>
    <name evidence="2" type="ORF">UHOR_14977</name>
</gene>